<proteinExistence type="predicted"/>
<keyword evidence="6" id="KW-1185">Reference proteome</keyword>
<dbReference type="PANTHER" id="PTHR43280:SF2">
    <property type="entry name" value="HTH-TYPE TRANSCRIPTIONAL REGULATOR EXSA"/>
    <property type="match status" value="1"/>
</dbReference>
<keyword evidence="1" id="KW-0805">Transcription regulation</keyword>
<name>A0A562TE17_CHIJA</name>
<dbReference type="Proteomes" id="UP000316778">
    <property type="component" value="Unassembled WGS sequence"/>
</dbReference>
<dbReference type="PROSITE" id="PS01124">
    <property type="entry name" value="HTH_ARAC_FAMILY_2"/>
    <property type="match status" value="1"/>
</dbReference>
<dbReference type="InterPro" id="IPR018062">
    <property type="entry name" value="HTH_AraC-typ_CS"/>
</dbReference>
<dbReference type="InterPro" id="IPR009057">
    <property type="entry name" value="Homeodomain-like_sf"/>
</dbReference>
<gene>
    <name evidence="5" type="ORF">LX66_1171</name>
</gene>
<dbReference type="GO" id="GO:0003700">
    <property type="term" value="F:DNA-binding transcription factor activity"/>
    <property type="evidence" value="ECO:0007669"/>
    <property type="project" value="InterPro"/>
</dbReference>
<dbReference type="SMART" id="SM00342">
    <property type="entry name" value="HTH_ARAC"/>
    <property type="match status" value="1"/>
</dbReference>
<dbReference type="AlphaFoldDB" id="A0A562TE17"/>
<dbReference type="OrthoDB" id="511992at2"/>
<organism evidence="5 6">
    <name type="scientific">Chitinophaga japonensis</name>
    <name type="common">Flexibacter japonensis</name>
    <dbReference type="NCBI Taxonomy" id="104662"/>
    <lineage>
        <taxon>Bacteria</taxon>
        <taxon>Pseudomonadati</taxon>
        <taxon>Bacteroidota</taxon>
        <taxon>Chitinophagia</taxon>
        <taxon>Chitinophagales</taxon>
        <taxon>Chitinophagaceae</taxon>
        <taxon>Chitinophaga</taxon>
    </lineage>
</organism>
<protein>
    <submittedName>
        <fullName evidence="5">AraC family transcriptional regulator</fullName>
    </submittedName>
</protein>
<keyword evidence="2" id="KW-0238">DNA-binding</keyword>
<accession>A0A562TE17</accession>
<dbReference type="PANTHER" id="PTHR43280">
    <property type="entry name" value="ARAC-FAMILY TRANSCRIPTIONAL REGULATOR"/>
    <property type="match status" value="1"/>
</dbReference>
<keyword evidence="3" id="KW-0804">Transcription</keyword>
<dbReference type="RefSeq" id="WP_145710925.1">
    <property type="nucleotide sequence ID" value="NZ_BAAAFY010000001.1"/>
</dbReference>
<evidence type="ECO:0000313" key="5">
    <source>
        <dbReference type="EMBL" id="TWI91791.1"/>
    </source>
</evidence>
<evidence type="ECO:0000259" key="4">
    <source>
        <dbReference type="PROSITE" id="PS01124"/>
    </source>
</evidence>
<dbReference type="SUPFAM" id="SSF46689">
    <property type="entry name" value="Homeodomain-like"/>
    <property type="match status" value="2"/>
</dbReference>
<evidence type="ECO:0000256" key="1">
    <source>
        <dbReference type="ARBA" id="ARBA00023015"/>
    </source>
</evidence>
<sequence length="267" mass="30415">MSDHPVQYEQGVYVGMKMREHLLGPVITSETVFTPHLSSEWHYHANPHFSHILSGGSKEMRKGSSEIQAAGTGLYYYPGIAHRNVDYRTGTRIFNLELGEGFFREFGLALPPASLMFARNNRLNTGGLLRIMKEHYLHDADSPVAITQLCINLVQAHGREEKCCPEWAEKIKTVIHDQWNQPLSLATLSAQLDIHPVTISKYFPRYFGCSLGEYLRRIKVERALALVRSTRQSLTGIAYECGFTDQAHFTKTFRHITGLLPKHYRNI</sequence>
<dbReference type="InterPro" id="IPR018060">
    <property type="entry name" value="HTH_AraC"/>
</dbReference>
<dbReference type="EMBL" id="VLLG01000002">
    <property type="protein sequence ID" value="TWI91791.1"/>
    <property type="molecule type" value="Genomic_DNA"/>
</dbReference>
<dbReference type="InterPro" id="IPR020449">
    <property type="entry name" value="Tscrpt_reg_AraC-type_HTH"/>
</dbReference>
<dbReference type="GO" id="GO:0043565">
    <property type="term" value="F:sequence-specific DNA binding"/>
    <property type="evidence" value="ECO:0007669"/>
    <property type="project" value="InterPro"/>
</dbReference>
<dbReference type="Gene3D" id="1.10.10.60">
    <property type="entry name" value="Homeodomain-like"/>
    <property type="match status" value="1"/>
</dbReference>
<reference evidence="5 6" key="1">
    <citation type="journal article" date="2013" name="Stand. Genomic Sci.">
        <title>Genomic Encyclopedia of Type Strains, Phase I: The one thousand microbial genomes (KMG-I) project.</title>
        <authorList>
            <person name="Kyrpides N.C."/>
            <person name="Woyke T."/>
            <person name="Eisen J.A."/>
            <person name="Garrity G."/>
            <person name="Lilburn T.G."/>
            <person name="Beck B.J."/>
            <person name="Whitman W.B."/>
            <person name="Hugenholtz P."/>
            <person name="Klenk H.P."/>
        </authorList>
    </citation>
    <scope>NUCLEOTIDE SEQUENCE [LARGE SCALE GENOMIC DNA]</scope>
    <source>
        <strain evidence="5 6">DSM 13484</strain>
    </source>
</reference>
<evidence type="ECO:0000256" key="2">
    <source>
        <dbReference type="ARBA" id="ARBA00023125"/>
    </source>
</evidence>
<evidence type="ECO:0000256" key="3">
    <source>
        <dbReference type="ARBA" id="ARBA00023163"/>
    </source>
</evidence>
<feature type="domain" description="HTH araC/xylS-type" evidence="4">
    <location>
        <begin position="169"/>
        <end position="267"/>
    </location>
</feature>
<dbReference type="PROSITE" id="PS00041">
    <property type="entry name" value="HTH_ARAC_FAMILY_1"/>
    <property type="match status" value="1"/>
</dbReference>
<comment type="caution">
    <text evidence="5">The sequence shown here is derived from an EMBL/GenBank/DDBJ whole genome shotgun (WGS) entry which is preliminary data.</text>
</comment>
<dbReference type="PRINTS" id="PR00032">
    <property type="entry name" value="HTHARAC"/>
</dbReference>
<dbReference type="Pfam" id="PF12833">
    <property type="entry name" value="HTH_18"/>
    <property type="match status" value="1"/>
</dbReference>
<evidence type="ECO:0000313" key="6">
    <source>
        <dbReference type="Proteomes" id="UP000316778"/>
    </source>
</evidence>